<dbReference type="OrthoDB" id="6307929at2"/>
<dbReference type="Pfam" id="PF03929">
    <property type="entry name" value="PepSY_TM"/>
    <property type="match status" value="1"/>
</dbReference>
<organism evidence="2 3">
    <name type="scientific">Rhizosphaericola mali</name>
    <dbReference type="NCBI Taxonomy" id="2545455"/>
    <lineage>
        <taxon>Bacteria</taxon>
        <taxon>Pseudomonadati</taxon>
        <taxon>Bacteroidota</taxon>
        <taxon>Chitinophagia</taxon>
        <taxon>Chitinophagales</taxon>
        <taxon>Chitinophagaceae</taxon>
        <taxon>Rhizosphaericola</taxon>
    </lineage>
</organism>
<feature type="transmembrane region" description="Helical" evidence="1">
    <location>
        <begin position="334"/>
        <end position="359"/>
    </location>
</feature>
<gene>
    <name evidence="2" type="ORF">E0W69_013235</name>
</gene>
<name>A0A5P2G8P5_9BACT</name>
<keyword evidence="1" id="KW-0472">Membrane</keyword>
<evidence type="ECO:0000313" key="2">
    <source>
        <dbReference type="EMBL" id="QES89583.1"/>
    </source>
</evidence>
<keyword evidence="3" id="KW-1185">Reference proteome</keyword>
<keyword evidence="1" id="KW-1133">Transmembrane helix</keyword>
<dbReference type="RefSeq" id="WP_131330526.1">
    <property type="nucleotide sequence ID" value="NZ_CP044016.1"/>
</dbReference>
<dbReference type="KEGG" id="arac:E0W69_013235"/>
<dbReference type="EMBL" id="CP044016">
    <property type="protein sequence ID" value="QES89583.1"/>
    <property type="molecule type" value="Genomic_DNA"/>
</dbReference>
<feature type="transmembrane region" description="Helical" evidence="1">
    <location>
        <begin position="156"/>
        <end position="176"/>
    </location>
</feature>
<feature type="transmembrane region" description="Helical" evidence="1">
    <location>
        <begin position="197"/>
        <end position="220"/>
    </location>
</feature>
<dbReference type="Proteomes" id="UP000292424">
    <property type="component" value="Chromosome"/>
</dbReference>
<keyword evidence="1" id="KW-0812">Transmembrane</keyword>
<evidence type="ECO:0000256" key="1">
    <source>
        <dbReference type="SAM" id="Phobius"/>
    </source>
</evidence>
<sequence length="365" mass="42341">MQSKKRITKLAFRVHSWVGILNTLLIIIFCVSGMILLFRKELDRKFNPELHYVQPAKQKVPIDRIFRNLIKTHPDLSQIALHDFPEDKYDSYEFLLYKNQREISKDYLYFVFVNPYNGKVLKEGYYSDFHASFFRWLYTLHYALLLNRPGRFVTDVSAIFMLLSIISGIIIYRKNIINVISFKSRVNHKNTHTINSFFHRILGVWSIPFIAVVFFSGLWLNRELLNPFDWKMNIPNTSNCLVSANIDSVLQKANSIAGFHTIAINVPTIVGKDILVRGLFDDSGWLLGNDKGSDINFDAKTGLLIQINKVNQKPFAQAFRYALYVLHTGKYGGIIIKILYIIGAIVPIYLSVSGVYLFMKRKKYY</sequence>
<dbReference type="InterPro" id="IPR005625">
    <property type="entry name" value="PepSY-ass_TM"/>
</dbReference>
<reference evidence="2 3" key="1">
    <citation type="submission" date="2019-09" db="EMBL/GenBank/DDBJ databases">
        <title>Complete genome sequence of Arachidicoccus sp. B3-10 isolated from apple orchard soil.</title>
        <authorList>
            <person name="Kim H.S."/>
            <person name="Han K.-I."/>
            <person name="Suh M.K."/>
            <person name="Lee K.C."/>
            <person name="Eom M.K."/>
            <person name="Kim J.-S."/>
            <person name="Kang S.W."/>
            <person name="Sin Y."/>
            <person name="Lee J.-S."/>
        </authorList>
    </citation>
    <scope>NUCLEOTIDE SEQUENCE [LARGE SCALE GENOMIC DNA]</scope>
    <source>
        <strain evidence="2 3">B3-10</strain>
    </source>
</reference>
<dbReference type="AlphaFoldDB" id="A0A5P2G8P5"/>
<dbReference type="PANTHER" id="PTHR34219">
    <property type="entry name" value="IRON-REGULATED INNER MEMBRANE PROTEIN-RELATED"/>
    <property type="match status" value="1"/>
</dbReference>
<evidence type="ECO:0000313" key="3">
    <source>
        <dbReference type="Proteomes" id="UP000292424"/>
    </source>
</evidence>
<proteinExistence type="predicted"/>
<protein>
    <submittedName>
        <fullName evidence="2">PepSY domain-containing protein</fullName>
    </submittedName>
</protein>
<feature type="transmembrane region" description="Helical" evidence="1">
    <location>
        <begin position="12"/>
        <end position="38"/>
    </location>
</feature>
<accession>A0A5P2G8P5</accession>